<gene>
    <name evidence="9" type="ORF">PWYN_20855</name>
</gene>
<feature type="domain" description="Major facilitator superfamily (MFS) profile" evidence="8">
    <location>
        <begin position="10"/>
        <end position="416"/>
    </location>
</feature>
<feature type="transmembrane region" description="Helical" evidence="7">
    <location>
        <begin position="171"/>
        <end position="190"/>
    </location>
</feature>
<evidence type="ECO:0000256" key="6">
    <source>
        <dbReference type="ARBA" id="ARBA00023136"/>
    </source>
</evidence>
<keyword evidence="10" id="KW-1185">Reference proteome</keyword>
<dbReference type="PANTHER" id="PTHR43266">
    <property type="entry name" value="MACROLIDE-EFFLUX PROTEIN"/>
    <property type="match status" value="1"/>
</dbReference>
<evidence type="ECO:0000259" key="8">
    <source>
        <dbReference type="PROSITE" id="PS50850"/>
    </source>
</evidence>
<organism evidence="9 10">
    <name type="scientific">Paenibacillus wynnii</name>
    <dbReference type="NCBI Taxonomy" id="268407"/>
    <lineage>
        <taxon>Bacteria</taxon>
        <taxon>Bacillati</taxon>
        <taxon>Bacillota</taxon>
        <taxon>Bacilli</taxon>
        <taxon>Bacillales</taxon>
        <taxon>Paenibacillaceae</taxon>
        <taxon>Paenibacillus</taxon>
    </lineage>
</organism>
<evidence type="ECO:0000256" key="1">
    <source>
        <dbReference type="ARBA" id="ARBA00004651"/>
    </source>
</evidence>
<proteinExistence type="predicted"/>
<reference evidence="9 10" key="1">
    <citation type="submission" date="2014-08" db="EMBL/GenBank/DDBJ databases">
        <authorList>
            <person name="den Bakker H.C."/>
        </authorList>
    </citation>
    <scope>NUCLEOTIDE SEQUENCE [LARGE SCALE GENOMIC DNA]</scope>
    <source>
        <strain evidence="9 10">DSM 18334</strain>
    </source>
</reference>
<feature type="transmembrane region" description="Helical" evidence="7">
    <location>
        <begin position="389"/>
        <end position="408"/>
    </location>
</feature>
<comment type="caution">
    <text evidence="9">The sequence shown here is derived from an EMBL/GenBank/DDBJ whole genome shotgun (WGS) entry which is preliminary data.</text>
</comment>
<dbReference type="InterPro" id="IPR036259">
    <property type="entry name" value="MFS_trans_sf"/>
</dbReference>
<dbReference type="RefSeq" id="WP_036655560.1">
    <property type="nucleotide sequence ID" value="NZ_JQCR01000003.1"/>
</dbReference>
<feature type="transmembrane region" description="Helical" evidence="7">
    <location>
        <begin position="43"/>
        <end position="63"/>
    </location>
</feature>
<feature type="transmembrane region" description="Helical" evidence="7">
    <location>
        <begin position="222"/>
        <end position="248"/>
    </location>
</feature>
<protein>
    <recommendedName>
        <fullName evidence="8">Major facilitator superfamily (MFS) profile domain-containing protein</fullName>
    </recommendedName>
</protein>
<evidence type="ECO:0000256" key="7">
    <source>
        <dbReference type="SAM" id="Phobius"/>
    </source>
</evidence>
<sequence length="427" mass="47271">MEKQNVNVKTFWIMVVGQFISLFGNSLLRYSLSLYILDITGSATIYSILMALTVVPQIFIAPYGGALADRASKKLIMIALDVIAGCMLLAYGFFMMHYDVSVIGVGIFICVMAIIQNIYDPTVRATVPIIVEPENLARANSITQVISTVSLLLGPLAAGFVYGLYGIRFVLLLDGVSFLAAALIEMFLVIPYQKREWTGNPLVVFSKELVETFRYVNREQKILLYIAYISAGLNFLIMPLYLIGIPFLEKEVFHVTNAMYGISEACIGAGVIIGALIVGIWGKALSIEKFHYLFVILAVVIFGMGCSTLTFVIQKDGVSYLAYFMLTITGFFFTAFSTISSIVAITFIQKASPKTQIGKIMSLINAFSTMFLPFGQVLLGWLYEVIGNNYIYLYVGVALITLVESRIIRKIIKEAKVNSNTSFEMSL</sequence>
<dbReference type="EMBL" id="JQCR01000003">
    <property type="protein sequence ID" value="KGE17102.1"/>
    <property type="molecule type" value="Genomic_DNA"/>
</dbReference>
<dbReference type="GO" id="GO:0005886">
    <property type="term" value="C:plasma membrane"/>
    <property type="evidence" value="ECO:0007669"/>
    <property type="project" value="UniProtKB-SubCell"/>
</dbReference>
<evidence type="ECO:0000313" key="10">
    <source>
        <dbReference type="Proteomes" id="UP000029734"/>
    </source>
</evidence>
<dbReference type="PROSITE" id="PS50850">
    <property type="entry name" value="MFS"/>
    <property type="match status" value="1"/>
</dbReference>
<dbReference type="InterPro" id="IPR020846">
    <property type="entry name" value="MFS_dom"/>
</dbReference>
<dbReference type="SUPFAM" id="SSF103473">
    <property type="entry name" value="MFS general substrate transporter"/>
    <property type="match status" value="1"/>
</dbReference>
<feature type="transmembrane region" description="Helical" evidence="7">
    <location>
        <begin position="360"/>
        <end position="383"/>
    </location>
</feature>
<evidence type="ECO:0000256" key="5">
    <source>
        <dbReference type="ARBA" id="ARBA00022989"/>
    </source>
</evidence>
<evidence type="ECO:0000256" key="3">
    <source>
        <dbReference type="ARBA" id="ARBA00022475"/>
    </source>
</evidence>
<accession>A0A098M6D6</accession>
<dbReference type="InterPro" id="IPR022324">
    <property type="entry name" value="Bacilysin_exporter_BacE_put"/>
</dbReference>
<name>A0A098M6D6_9BACL</name>
<comment type="subcellular location">
    <subcellularLocation>
        <location evidence="1">Cell membrane</location>
        <topology evidence="1">Multi-pass membrane protein</topology>
    </subcellularLocation>
</comment>
<keyword evidence="4 7" id="KW-0812">Transmembrane</keyword>
<feature type="transmembrane region" description="Helical" evidence="7">
    <location>
        <begin position="12"/>
        <end position="37"/>
    </location>
</feature>
<feature type="transmembrane region" description="Helical" evidence="7">
    <location>
        <begin position="75"/>
        <end position="94"/>
    </location>
</feature>
<feature type="transmembrane region" description="Helical" evidence="7">
    <location>
        <begin position="100"/>
        <end position="119"/>
    </location>
</feature>
<dbReference type="Proteomes" id="UP000029734">
    <property type="component" value="Unassembled WGS sequence"/>
</dbReference>
<keyword evidence="3" id="KW-1003">Cell membrane</keyword>
<dbReference type="OrthoDB" id="2156306at2"/>
<feature type="transmembrane region" description="Helical" evidence="7">
    <location>
        <begin position="260"/>
        <end position="281"/>
    </location>
</feature>
<dbReference type="InterPro" id="IPR011701">
    <property type="entry name" value="MFS"/>
</dbReference>
<evidence type="ECO:0000256" key="2">
    <source>
        <dbReference type="ARBA" id="ARBA00022448"/>
    </source>
</evidence>
<feature type="transmembrane region" description="Helical" evidence="7">
    <location>
        <begin position="293"/>
        <end position="314"/>
    </location>
</feature>
<dbReference type="PANTHER" id="PTHR43266:SF9">
    <property type="entry name" value="PERMEASE, MAJOR FACILITATOR SUPERFAMILY-RELATED"/>
    <property type="match status" value="1"/>
</dbReference>
<dbReference type="GO" id="GO:0022857">
    <property type="term" value="F:transmembrane transporter activity"/>
    <property type="evidence" value="ECO:0007669"/>
    <property type="project" value="InterPro"/>
</dbReference>
<keyword evidence="5 7" id="KW-1133">Transmembrane helix</keyword>
<evidence type="ECO:0000256" key="4">
    <source>
        <dbReference type="ARBA" id="ARBA00022692"/>
    </source>
</evidence>
<feature type="transmembrane region" description="Helical" evidence="7">
    <location>
        <begin position="320"/>
        <end position="348"/>
    </location>
</feature>
<evidence type="ECO:0000313" key="9">
    <source>
        <dbReference type="EMBL" id="KGE17102.1"/>
    </source>
</evidence>
<dbReference type="CDD" id="cd06173">
    <property type="entry name" value="MFS_MefA_like"/>
    <property type="match status" value="1"/>
</dbReference>
<keyword evidence="6 7" id="KW-0472">Membrane</keyword>
<dbReference type="PRINTS" id="PR01988">
    <property type="entry name" value="EXPORTERBACE"/>
</dbReference>
<dbReference type="Pfam" id="PF07690">
    <property type="entry name" value="MFS_1"/>
    <property type="match status" value="1"/>
</dbReference>
<dbReference type="STRING" id="268407.PWYN_20855"/>
<dbReference type="eggNOG" id="COG2814">
    <property type="taxonomic scope" value="Bacteria"/>
</dbReference>
<dbReference type="AlphaFoldDB" id="A0A098M6D6"/>
<keyword evidence="2" id="KW-0813">Transport</keyword>
<reference evidence="9 10" key="2">
    <citation type="submission" date="2014-10" db="EMBL/GenBank/DDBJ databases">
        <title>Comparative genomics of the Paenibacillus odorifer group.</title>
        <authorList>
            <person name="Tsai Y.-C."/>
            <person name="Martin N."/>
            <person name="Korlach J."/>
            <person name="Wiedmann M."/>
        </authorList>
    </citation>
    <scope>NUCLEOTIDE SEQUENCE [LARGE SCALE GENOMIC DNA]</scope>
    <source>
        <strain evidence="9 10">DSM 18334</strain>
    </source>
</reference>
<dbReference type="Gene3D" id="1.20.1250.20">
    <property type="entry name" value="MFS general substrate transporter like domains"/>
    <property type="match status" value="1"/>
</dbReference>